<dbReference type="GO" id="GO:0000155">
    <property type="term" value="F:phosphorelay sensor kinase activity"/>
    <property type="evidence" value="ECO:0007669"/>
    <property type="project" value="InterPro"/>
</dbReference>
<organism evidence="15 16">
    <name type="scientific">Candidatus Muproteobacteria bacterium RIFCSPHIGHO2_01_FULL_65_16</name>
    <dbReference type="NCBI Taxonomy" id="1817764"/>
    <lineage>
        <taxon>Bacteria</taxon>
        <taxon>Pseudomonadati</taxon>
        <taxon>Pseudomonadota</taxon>
        <taxon>Candidatus Muproteobacteria</taxon>
    </lineage>
</organism>
<keyword evidence="8" id="KW-0902">Two-component regulatory system</keyword>
<dbReference type="InterPro" id="IPR001610">
    <property type="entry name" value="PAC"/>
</dbReference>
<comment type="catalytic activity">
    <reaction evidence="1">
        <text>ATP + protein L-histidine = ADP + protein N-phospho-L-histidine.</text>
        <dbReference type="EC" id="2.7.13.3"/>
    </reaction>
</comment>
<dbReference type="GO" id="GO:0005524">
    <property type="term" value="F:ATP binding"/>
    <property type="evidence" value="ECO:0007669"/>
    <property type="project" value="UniProtKB-KW"/>
</dbReference>
<dbReference type="EMBL" id="MFSY01000102">
    <property type="protein sequence ID" value="OGI45022.1"/>
    <property type="molecule type" value="Genomic_DNA"/>
</dbReference>
<dbReference type="Proteomes" id="UP000179360">
    <property type="component" value="Unassembled WGS sequence"/>
</dbReference>
<dbReference type="PROSITE" id="PS50112">
    <property type="entry name" value="PAS"/>
    <property type="match status" value="1"/>
</dbReference>
<dbReference type="InterPro" id="IPR036890">
    <property type="entry name" value="HATPase_C_sf"/>
</dbReference>
<dbReference type="InterPro" id="IPR000014">
    <property type="entry name" value="PAS"/>
</dbReference>
<dbReference type="SMART" id="SM00086">
    <property type="entry name" value="PAC"/>
    <property type="match status" value="1"/>
</dbReference>
<evidence type="ECO:0000259" key="11">
    <source>
        <dbReference type="PROSITE" id="PS50109"/>
    </source>
</evidence>
<dbReference type="InterPro" id="IPR035965">
    <property type="entry name" value="PAS-like_dom_sf"/>
</dbReference>
<evidence type="ECO:0000256" key="4">
    <source>
        <dbReference type="ARBA" id="ARBA00022679"/>
    </source>
</evidence>
<dbReference type="Pfam" id="PF00072">
    <property type="entry name" value="Response_reg"/>
    <property type="match status" value="1"/>
</dbReference>
<dbReference type="PROSITE" id="PS50109">
    <property type="entry name" value="HIS_KIN"/>
    <property type="match status" value="1"/>
</dbReference>
<dbReference type="PROSITE" id="PS50113">
    <property type="entry name" value="PAC"/>
    <property type="match status" value="1"/>
</dbReference>
<dbReference type="Gene3D" id="3.40.50.2300">
    <property type="match status" value="1"/>
</dbReference>
<dbReference type="SMART" id="SM00387">
    <property type="entry name" value="HATPase_c"/>
    <property type="match status" value="1"/>
</dbReference>
<dbReference type="CDD" id="cd00130">
    <property type="entry name" value="PAS"/>
    <property type="match status" value="1"/>
</dbReference>
<evidence type="ECO:0000256" key="8">
    <source>
        <dbReference type="ARBA" id="ARBA00023012"/>
    </source>
</evidence>
<evidence type="ECO:0000256" key="9">
    <source>
        <dbReference type="PROSITE-ProRule" id="PRU00169"/>
    </source>
</evidence>
<dbReference type="SUPFAM" id="SSF55785">
    <property type="entry name" value="PYP-like sensor domain (PAS domain)"/>
    <property type="match status" value="1"/>
</dbReference>
<dbReference type="Gene3D" id="1.10.287.130">
    <property type="match status" value="1"/>
</dbReference>
<dbReference type="Gene3D" id="3.30.450.20">
    <property type="entry name" value="PAS domain"/>
    <property type="match status" value="1"/>
</dbReference>
<feature type="modified residue" description="4-aspartylphosphate" evidence="9">
    <location>
        <position position="59"/>
    </location>
</feature>
<dbReference type="AlphaFoldDB" id="A0A1F6TIT1"/>
<evidence type="ECO:0000256" key="5">
    <source>
        <dbReference type="ARBA" id="ARBA00022741"/>
    </source>
</evidence>
<name>A0A1F6TIT1_9PROT</name>
<dbReference type="SUPFAM" id="SSF52172">
    <property type="entry name" value="CheY-like"/>
    <property type="match status" value="1"/>
</dbReference>
<dbReference type="PRINTS" id="PR00344">
    <property type="entry name" value="BCTRLSENSOR"/>
</dbReference>
<dbReference type="InterPro" id="IPR004358">
    <property type="entry name" value="Sig_transdc_His_kin-like_C"/>
</dbReference>
<keyword evidence="4" id="KW-0808">Transferase</keyword>
<dbReference type="Pfam" id="PF02518">
    <property type="entry name" value="HATPase_c"/>
    <property type="match status" value="1"/>
</dbReference>
<keyword evidence="3 9" id="KW-0597">Phosphoprotein</keyword>
<dbReference type="NCBIfam" id="TIGR00229">
    <property type="entry name" value="sensory_box"/>
    <property type="match status" value="1"/>
</dbReference>
<dbReference type="InterPro" id="IPR011006">
    <property type="entry name" value="CheY-like_superfamily"/>
</dbReference>
<reference evidence="15 16" key="1">
    <citation type="journal article" date="2016" name="Nat. Commun.">
        <title>Thousands of microbial genomes shed light on interconnected biogeochemical processes in an aquifer system.</title>
        <authorList>
            <person name="Anantharaman K."/>
            <person name="Brown C.T."/>
            <person name="Hug L.A."/>
            <person name="Sharon I."/>
            <person name="Castelle C.J."/>
            <person name="Probst A.J."/>
            <person name="Thomas B.C."/>
            <person name="Singh A."/>
            <person name="Wilkins M.J."/>
            <person name="Karaoz U."/>
            <person name="Brodie E.L."/>
            <person name="Williams K.H."/>
            <person name="Hubbard S.S."/>
            <person name="Banfield J.F."/>
        </authorList>
    </citation>
    <scope>NUCLEOTIDE SEQUENCE [LARGE SCALE GENOMIC DNA]</scope>
</reference>
<dbReference type="InterPro" id="IPR013656">
    <property type="entry name" value="PAS_4"/>
</dbReference>
<dbReference type="SMART" id="SM00448">
    <property type="entry name" value="REC"/>
    <property type="match status" value="1"/>
</dbReference>
<feature type="domain" description="PAS" evidence="13">
    <location>
        <begin position="176"/>
        <end position="247"/>
    </location>
</feature>
<evidence type="ECO:0000259" key="14">
    <source>
        <dbReference type="PROSITE" id="PS50113"/>
    </source>
</evidence>
<dbReference type="InterPro" id="IPR000700">
    <property type="entry name" value="PAS-assoc_C"/>
</dbReference>
<feature type="coiled-coil region" evidence="10">
    <location>
        <begin position="120"/>
        <end position="147"/>
    </location>
</feature>
<dbReference type="Gene3D" id="3.30.565.10">
    <property type="entry name" value="Histidine kinase-like ATPase, C-terminal domain"/>
    <property type="match status" value="1"/>
</dbReference>
<feature type="domain" description="Response regulatory" evidence="12">
    <location>
        <begin position="7"/>
        <end position="124"/>
    </location>
</feature>
<dbReference type="SMART" id="SM00091">
    <property type="entry name" value="PAS"/>
    <property type="match status" value="1"/>
</dbReference>
<sequence>MIPADVDILLVEDNPADARLVQLALAEAVTGKARTTHVERLAAALRLLEQKSYDAVLLDLSLPDSSGIDTVSQVIHAAPDTPIVVLSGLHDAELALSAVQGGAQDYLVKGQSNGEMIMRAVRYAMQRKQAETELRRARADLERKVGERTRDLTVSNERLRREIEQRHQAEAVLRKEHGFIAAVLDTVDALIVVLDRQGRIVGFNRACEATTGYAAAEVQDKPFWDIFLPPDEVGAVRATFEALRAGEFPNRFENHWLTRNGDKRLIAWSNTALLDEAGAVEYVIGTGIDITERRRAEDRERQRMLEIAHVSRLSTMGEMATELAHELNQPLTAIATYSDACARMVRSGTGRQEDLVEALESAAAQARRAGEIIKRLRGHVRKDDMRRIATDINELVRGVVPLAETEARWRGVGIRLLLADVLPAAAVDRILIEQVILNLVRNAIEALEGAEKDERTVTIQTSTNGNGAVIVAVRDTGPGLTPELAERVFAPFFSTKPQGMGMGLSISQSIAKAHGGRLWVTANQPRGAVFQFSIPTSSEAARDDAS</sequence>
<feature type="domain" description="Histidine kinase" evidence="11">
    <location>
        <begin position="322"/>
        <end position="538"/>
    </location>
</feature>
<dbReference type="InterPro" id="IPR003594">
    <property type="entry name" value="HATPase_dom"/>
</dbReference>
<accession>A0A1F6TIT1</accession>
<dbReference type="PANTHER" id="PTHR43065">
    <property type="entry name" value="SENSOR HISTIDINE KINASE"/>
    <property type="match status" value="1"/>
</dbReference>
<evidence type="ECO:0000313" key="16">
    <source>
        <dbReference type="Proteomes" id="UP000179360"/>
    </source>
</evidence>
<evidence type="ECO:0000256" key="3">
    <source>
        <dbReference type="ARBA" id="ARBA00022553"/>
    </source>
</evidence>
<dbReference type="SMART" id="SM00388">
    <property type="entry name" value="HisKA"/>
    <property type="match status" value="1"/>
</dbReference>
<dbReference type="InterPro" id="IPR005467">
    <property type="entry name" value="His_kinase_dom"/>
</dbReference>
<dbReference type="InterPro" id="IPR001789">
    <property type="entry name" value="Sig_transdc_resp-reg_receiver"/>
</dbReference>
<evidence type="ECO:0000256" key="6">
    <source>
        <dbReference type="ARBA" id="ARBA00022777"/>
    </source>
</evidence>
<evidence type="ECO:0000259" key="13">
    <source>
        <dbReference type="PROSITE" id="PS50112"/>
    </source>
</evidence>
<keyword evidence="7" id="KW-0067">ATP-binding</keyword>
<protein>
    <recommendedName>
        <fullName evidence="2">histidine kinase</fullName>
        <ecNumber evidence="2">2.7.13.3</ecNumber>
    </recommendedName>
</protein>
<proteinExistence type="predicted"/>
<dbReference type="PANTHER" id="PTHR43065:SF10">
    <property type="entry name" value="PEROXIDE STRESS-ACTIVATED HISTIDINE KINASE MAK3"/>
    <property type="match status" value="1"/>
</dbReference>
<dbReference type="SUPFAM" id="SSF47384">
    <property type="entry name" value="Homodimeric domain of signal transducing histidine kinase"/>
    <property type="match status" value="1"/>
</dbReference>
<keyword evidence="10" id="KW-0175">Coiled coil</keyword>
<dbReference type="PROSITE" id="PS50110">
    <property type="entry name" value="RESPONSE_REGULATORY"/>
    <property type="match status" value="1"/>
</dbReference>
<dbReference type="SUPFAM" id="SSF55874">
    <property type="entry name" value="ATPase domain of HSP90 chaperone/DNA topoisomerase II/histidine kinase"/>
    <property type="match status" value="1"/>
</dbReference>
<evidence type="ECO:0000256" key="7">
    <source>
        <dbReference type="ARBA" id="ARBA00022840"/>
    </source>
</evidence>
<feature type="domain" description="PAC" evidence="14">
    <location>
        <begin position="250"/>
        <end position="302"/>
    </location>
</feature>
<evidence type="ECO:0000256" key="10">
    <source>
        <dbReference type="SAM" id="Coils"/>
    </source>
</evidence>
<keyword evidence="6 15" id="KW-0418">Kinase</keyword>
<evidence type="ECO:0000256" key="1">
    <source>
        <dbReference type="ARBA" id="ARBA00000085"/>
    </source>
</evidence>
<dbReference type="Pfam" id="PF00512">
    <property type="entry name" value="HisKA"/>
    <property type="match status" value="1"/>
</dbReference>
<evidence type="ECO:0000259" key="12">
    <source>
        <dbReference type="PROSITE" id="PS50110"/>
    </source>
</evidence>
<dbReference type="EC" id="2.7.13.3" evidence="2"/>
<dbReference type="InterPro" id="IPR003661">
    <property type="entry name" value="HisK_dim/P_dom"/>
</dbReference>
<dbReference type="CDD" id="cd00082">
    <property type="entry name" value="HisKA"/>
    <property type="match status" value="1"/>
</dbReference>
<keyword evidence="5" id="KW-0547">Nucleotide-binding</keyword>
<dbReference type="Pfam" id="PF08448">
    <property type="entry name" value="PAS_4"/>
    <property type="match status" value="1"/>
</dbReference>
<evidence type="ECO:0000313" key="15">
    <source>
        <dbReference type="EMBL" id="OGI45022.1"/>
    </source>
</evidence>
<comment type="caution">
    <text evidence="15">The sequence shown here is derived from an EMBL/GenBank/DDBJ whole genome shotgun (WGS) entry which is preliminary data.</text>
</comment>
<gene>
    <name evidence="15" type="ORF">A2637_06695</name>
</gene>
<dbReference type="STRING" id="1817764.A2637_06695"/>
<evidence type="ECO:0000256" key="2">
    <source>
        <dbReference type="ARBA" id="ARBA00012438"/>
    </source>
</evidence>
<dbReference type="InterPro" id="IPR036097">
    <property type="entry name" value="HisK_dim/P_sf"/>
</dbReference>